<dbReference type="InterPro" id="IPR007590">
    <property type="entry name" value="Saf4/Yju2"/>
</dbReference>
<dbReference type="EMBL" id="CATQJA010002305">
    <property type="protein sequence ID" value="CAJ0570370.1"/>
    <property type="molecule type" value="Genomic_DNA"/>
</dbReference>
<keyword evidence="4" id="KW-1185">Reference proteome</keyword>
<dbReference type="PANTHER" id="PTHR12111">
    <property type="entry name" value="SPLICING FACTOR YJU2"/>
    <property type="match status" value="1"/>
</dbReference>
<reference evidence="3" key="1">
    <citation type="submission" date="2023-06" db="EMBL/GenBank/DDBJ databases">
        <authorList>
            <person name="Delattre M."/>
        </authorList>
    </citation>
    <scope>NUCLEOTIDE SEQUENCE</scope>
    <source>
        <strain evidence="3">AF72</strain>
    </source>
</reference>
<comment type="similarity">
    <text evidence="1">Belongs to the CWC16 family.</text>
</comment>
<dbReference type="AlphaFoldDB" id="A0AA36FX44"/>
<evidence type="ECO:0000313" key="3">
    <source>
        <dbReference type="EMBL" id="CAJ0570370.1"/>
    </source>
</evidence>
<feature type="compositionally biased region" description="Basic and acidic residues" evidence="2">
    <location>
        <begin position="337"/>
        <end position="365"/>
    </location>
</feature>
<dbReference type="Pfam" id="PF04502">
    <property type="entry name" value="Saf4_Yju2"/>
    <property type="match status" value="1"/>
</dbReference>
<evidence type="ECO:0008006" key="5">
    <source>
        <dbReference type="Google" id="ProtNLM"/>
    </source>
</evidence>
<evidence type="ECO:0000313" key="4">
    <source>
        <dbReference type="Proteomes" id="UP001177023"/>
    </source>
</evidence>
<evidence type="ECO:0000256" key="2">
    <source>
        <dbReference type="SAM" id="MobiDB-lite"/>
    </source>
</evidence>
<dbReference type="GO" id="GO:0000398">
    <property type="term" value="P:mRNA splicing, via spliceosome"/>
    <property type="evidence" value="ECO:0007669"/>
    <property type="project" value="InterPro"/>
</dbReference>
<feature type="region of interest" description="Disordered" evidence="2">
    <location>
        <begin position="337"/>
        <end position="392"/>
    </location>
</feature>
<dbReference type="Proteomes" id="UP001177023">
    <property type="component" value="Unassembled WGS sequence"/>
</dbReference>
<feature type="non-terminal residue" evidence="3">
    <location>
        <position position="392"/>
    </location>
</feature>
<accession>A0AA36FX44</accession>
<comment type="caution">
    <text evidence="3">The sequence shown here is derived from an EMBL/GenBank/DDBJ whole genome shotgun (WGS) entry which is preliminary data.</text>
</comment>
<feature type="compositionally biased region" description="Low complexity" evidence="2">
    <location>
        <begin position="266"/>
        <end position="283"/>
    </location>
</feature>
<name>A0AA36FX44_9BILA</name>
<organism evidence="3 4">
    <name type="scientific">Mesorhabditis spiculigera</name>
    <dbReference type="NCBI Taxonomy" id="96644"/>
    <lineage>
        <taxon>Eukaryota</taxon>
        <taxon>Metazoa</taxon>
        <taxon>Ecdysozoa</taxon>
        <taxon>Nematoda</taxon>
        <taxon>Chromadorea</taxon>
        <taxon>Rhabditida</taxon>
        <taxon>Rhabditina</taxon>
        <taxon>Rhabditomorpha</taxon>
        <taxon>Rhabditoidea</taxon>
        <taxon>Rhabditidae</taxon>
        <taxon>Mesorhabditinae</taxon>
        <taxon>Mesorhabditis</taxon>
    </lineage>
</organism>
<gene>
    <name evidence="3" type="ORF">MSPICULIGERA_LOCUS8812</name>
</gene>
<protein>
    <recommendedName>
        <fullName evidence="5">Coiled-coil domain-containing protein 130</fullName>
    </recommendedName>
</protein>
<dbReference type="GO" id="GO:0071014">
    <property type="term" value="C:post-mRNA release spliceosomal complex"/>
    <property type="evidence" value="ECO:0007669"/>
    <property type="project" value="TreeGrafter"/>
</dbReference>
<feature type="region of interest" description="Disordered" evidence="2">
    <location>
        <begin position="256"/>
        <end position="285"/>
    </location>
</feature>
<dbReference type="GO" id="GO:0005684">
    <property type="term" value="C:U2-type spliceosomal complex"/>
    <property type="evidence" value="ECO:0007669"/>
    <property type="project" value="TreeGrafter"/>
</dbReference>
<sequence length="392" mass="44689">MGERKGQNHYYPPDFNYKKHKSLNHYHGTHALRERAAKLGEGIMIIRFEMPYNIWCLGCNNHVGMGVRYNAEKKKIGKYYTTTLYEFRMKCHLCDNWYTIHTDPKNLDYVCVEGCRRQQKQWDPEENGQFPGYERTKAGSAMSQKLAADAMFKREHGEKDKAKADTTEKDLNGLEWLQERMRDDYSANSHLRARFRAEKKELNEIRARDDALRARGCLTIPLAPEREDDKRIAGQIIQQARLKTHETTKEEAREAIESRRIYGNRPSTSGASGASTSTPKSASEMLKESVKLAKAKWINEKFADGRPAEKAPNILGIVRRKRVKEEVDDDDVQIVEPKAEVKDEASEEPVEKFMKPDVTDEDVKSEPGCSRFTPASASGLVDYGSASDSGSD</sequence>
<proteinExistence type="inferred from homology"/>
<dbReference type="PANTHER" id="PTHR12111:SF2">
    <property type="entry name" value="SPLICING FACTOR YJU2B-RELATED"/>
    <property type="match status" value="1"/>
</dbReference>
<evidence type="ECO:0000256" key="1">
    <source>
        <dbReference type="ARBA" id="ARBA00005595"/>
    </source>
</evidence>